<dbReference type="Proteomes" id="UP001157017">
    <property type="component" value="Unassembled WGS sequence"/>
</dbReference>
<organism evidence="2 3">
    <name type="scientific">Angustibacter aerolatus</name>
    <dbReference type="NCBI Taxonomy" id="1162965"/>
    <lineage>
        <taxon>Bacteria</taxon>
        <taxon>Bacillati</taxon>
        <taxon>Actinomycetota</taxon>
        <taxon>Actinomycetes</taxon>
        <taxon>Kineosporiales</taxon>
        <taxon>Kineosporiaceae</taxon>
    </lineage>
</organism>
<proteinExistence type="predicted"/>
<feature type="region of interest" description="Disordered" evidence="1">
    <location>
        <begin position="163"/>
        <end position="189"/>
    </location>
</feature>
<protein>
    <recommendedName>
        <fullName evidence="4">Twin-arginine translocation signal domain-containing protein</fullName>
    </recommendedName>
</protein>
<sequence length="309" mass="31076">MSTTTEAPTASSRPADPGLAALEAATAPGAGPVSWLVGRVAKGLDRLSRRGFLAQTAVVGSAIALDPKGYVLMPGTAYASVCGPDTKASAGYTVMCCTVNGGKNSCPPGTFTAGWWKAADSSWCCGGYRYIVDCNATCSDCSSGCSGDHICDSRCWSLQPAARGRPGSATSGGTAATRSGTASATRTSGAAAGSPAAWSACVAPYKWDNCTTTSLVDDATAEHNAPCLQGCGPILERYDAIGAQGSVLGASQGPERAVGDDRGRYVVYAGGRILHTRSTGAWEVHGASLKAYLAVSGPKGCSATRPAGG</sequence>
<name>A0ABQ6JJW1_9ACTN</name>
<keyword evidence="3" id="KW-1185">Reference proteome</keyword>
<dbReference type="EMBL" id="BSUZ01000001">
    <property type="protein sequence ID" value="GMA88057.1"/>
    <property type="molecule type" value="Genomic_DNA"/>
</dbReference>
<dbReference type="InterPro" id="IPR013207">
    <property type="entry name" value="LGFP"/>
</dbReference>
<gene>
    <name evidence="2" type="ORF">GCM10025868_33070</name>
</gene>
<evidence type="ECO:0008006" key="4">
    <source>
        <dbReference type="Google" id="ProtNLM"/>
    </source>
</evidence>
<dbReference type="Pfam" id="PF08310">
    <property type="entry name" value="LGFP"/>
    <property type="match status" value="1"/>
</dbReference>
<evidence type="ECO:0000313" key="3">
    <source>
        <dbReference type="Proteomes" id="UP001157017"/>
    </source>
</evidence>
<evidence type="ECO:0000313" key="2">
    <source>
        <dbReference type="EMBL" id="GMA88057.1"/>
    </source>
</evidence>
<reference evidence="3" key="1">
    <citation type="journal article" date="2019" name="Int. J. Syst. Evol. Microbiol.">
        <title>The Global Catalogue of Microorganisms (GCM) 10K type strain sequencing project: providing services to taxonomists for standard genome sequencing and annotation.</title>
        <authorList>
            <consortium name="The Broad Institute Genomics Platform"/>
            <consortium name="The Broad Institute Genome Sequencing Center for Infectious Disease"/>
            <person name="Wu L."/>
            <person name="Ma J."/>
        </authorList>
    </citation>
    <scope>NUCLEOTIDE SEQUENCE [LARGE SCALE GENOMIC DNA]</scope>
    <source>
        <strain evidence="3">NBRC 108730</strain>
    </source>
</reference>
<accession>A0ABQ6JJW1</accession>
<comment type="caution">
    <text evidence="2">The sequence shown here is derived from an EMBL/GenBank/DDBJ whole genome shotgun (WGS) entry which is preliminary data.</text>
</comment>
<evidence type="ECO:0000256" key="1">
    <source>
        <dbReference type="SAM" id="MobiDB-lite"/>
    </source>
</evidence>
<dbReference type="InterPro" id="IPR006311">
    <property type="entry name" value="TAT_signal"/>
</dbReference>
<dbReference type="PROSITE" id="PS51318">
    <property type="entry name" value="TAT"/>
    <property type="match status" value="1"/>
</dbReference>